<accession>A0A518D2Q9</accession>
<dbReference type="AlphaFoldDB" id="A0A518D2Q9"/>
<dbReference type="Proteomes" id="UP000319342">
    <property type="component" value="Chromosome"/>
</dbReference>
<organism evidence="5 6">
    <name type="scientific">Rohdeia mirabilis</name>
    <dbReference type="NCBI Taxonomy" id="2528008"/>
    <lineage>
        <taxon>Bacteria</taxon>
        <taxon>Pseudomonadati</taxon>
        <taxon>Planctomycetota</taxon>
        <taxon>Planctomycetia</taxon>
        <taxon>Planctomycetia incertae sedis</taxon>
        <taxon>Rohdeia</taxon>
    </lineage>
</organism>
<dbReference type="RefSeq" id="WP_419185951.1">
    <property type="nucleotide sequence ID" value="NZ_CP036290.1"/>
</dbReference>
<name>A0A518D2Q9_9BACT</name>
<evidence type="ECO:0000256" key="1">
    <source>
        <dbReference type="ARBA" id="ARBA00022729"/>
    </source>
</evidence>
<feature type="signal peptide" evidence="4">
    <location>
        <begin position="1"/>
        <end position="20"/>
    </location>
</feature>
<dbReference type="Gene3D" id="2.130.10.130">
    <property type="entry name" value="Integrin alpha, N-terminal"/>
    <property type="match status" value="4"/>
</dbReference>
<evidence type="ECO:0000313" key="6">
    <source>
        <dbReference type="Proteomes" id="UP000319342"/>
    </source>
</evidence>
<keyword evidence="1 4" id="KW-0732">Signal</keyword>
<dbReference type="InterPro" id="IPR013519">
    <property type="entry name" value="Int_alpha_beta-p"/>
</dbReference>
<feature type="chain" id="PRO_5022078180" description="FG-GAP repeat protein" evidence="4">
    <location>
        <begin position="21"/>
        <end position="823"/>
    </location>
</feature>
<dbReference type="SUPFAM" id="SSF69318">
    <property type="entry name" value="Integrin alpha N-terminal domain"/>
    <property type="match status" value="1"/>
</dbReference>
<dbReference type="EMBL" id="CP036290">
    <property type="protein sequence ID" value="QDU85760.1"/>
    <property type="molecule type" value="Genomic_DNA"/>
</dbReference>
<dbReference type="PANTHER" id="PTHR36220">
    <property type="entry name" value="UNNAMED PRODUCT"/>
    <property type="match status" value="1"/>
</dbReference>
<keyword evidence="2" id="KW-0677">Repeat</keyword>
<dbReference type="InterPro" id="IPR013517">
    <property type="entry name" value="FG-GAP"/>
</dbReference>
<evidence type="ECO:0000313" key="5">
    <source>
        <dbReference type="EMBL" id="QDU85760.1"/>
    </source>
</evidence>
<dbReference type="Pfam" id="PF14312">
    <property type="entry name" value="FG-GAP_2"/>
    <property type="match status" value="6"/>
</dbReference>
<dbReference type="PANTHER" id="PTHR36220:SF1">
    <property type="entry name" value="GAMMA TUBULIN COMPLEX COMPONENT C-TERMINAL DOMAIN-CONTAINING PROTEIN"/>
    <property type="match status" value="1"/>
</dbReference>
<protein>
    <recommendedName>
        <fullName evidence="7">FG-GAP repeat protein</fullName>
    </recommendedName>
</protein>
<sequence length="823" mass="85261" precursor="true">MQPLRFLLALAPLAAAPALAGNLQVHDMHDAPDPRSAEALAAALLDDARHAVLADVDGTLHARSLAHGYRARFDQQQLWVAEDSGAWSFGLALTGFGRDGQLEAVDPAPETSHAGRRVERRFGPNLTEWYANHDRGLEHGYTVAERPAGTGALVLELELTTALAPSLTGDRRTLLLANADGATLARYAGLVAFDADGSDLAARFELDGTDLHIHVDDFGARYPLTIDPIVQTGYIKASNTDAGDQFGRSVAVWGSTLVVGATEEDGVGGLNGNQSSNGLSSAGAVYVFVHDGSNWVQEAYIKPSSRGANDRFGTSVDIFENTLVVGATGDDSAATLVGGNSGDNSLSNAGAAWVFERSGSTWSQVAYLKSPSPDSSDSFGISVAIDGEFIVVGANREDSSATGVDGSSANDSASDAGAAYVYRRLVSGWTYDSYLKASNTGVGDQFGLDVGISGDTIVVGAPYENSDANGSGGDQTDESAGDAGALYVFVNGTSGWTQQAYLKATNSDAFDLFGWSVAIDGDRLVVGAPFEDSAATGVNGDQADNTLGGCGAAYVFARSGSNWFAQAYLKPTAGDTNDLFGWSVAISGGLIAVGVREEDGGGQLSLGSPFDDSETDSGAVYLFTPVGFTWEPRTYLKASNTDTSDGFGDALALAGERLVVGAAFEGSSSTGVGGSQFNNSASAAGAVYAFDVGFWELVPGCFANPALILAPARSAYMDETFRFQIQGNSITTGFAASYYGVLGTNVSGCGTLLGLGEELLLLLAPQPTLVSVEPLTGGLADETLAIPNLPSLEGIRVTLQALVVDTSSFATEFSQGLEIEIRP</sequence>
<evidence type="ECO:0000256" key="2">
    <source>
        <dbReference type="ARBA" id="ARBA00022737"/>
    </source>
</evidence>
<reference evidence="5 6" key="1">
    <citation type="submission" date="2019-02" db="EMBL/GenBank/DDBJ databases">
        <title>Deep-cultivation of Planctomycetes and their phenomic and genomic characterization uncovers novel biology.</title>
        <authorList>
            <person name="Wiegand S."/>
            <person name="Jogler M."/>
            <person name="Boedeker C."/>
            <person name="Pinto D."/>
            <person name="Vollmers J."/>
            <person name="Rivas-Marin E."/>
            <person name="Kohn T."/>
            <person name="Peeters S.H."/>
            <person name="Heuer A."/>
            <person name="Rast P."/>
            <person name="Oberbeckmann S."/>
            <person name="Bunk B."/>
            <person name="Jeske O."/>
            <person name="Meyerdierks A."/>
            <person name="Storesund J.E."/>
            <person name="Kallscheuer N."/>
            <person name="Luecker S."/>
            <person name="Lage O.M."/>
            <person name="Pohl T."/>
            <person name="Merkel B.J."/>
            <person name="Hornburger P."/>
            <person name="Mueller R.-W."/>
            <person name="Bruemmer F."/>
            <person name="Labrenz M."/>
            <person name="Spormann A.M."/>
            <person name="Op den Camp H."/>
            <person name="Overmann J."/>
            <person name="Amann R."/>
            <person name="Jetten M.S.M."/>
            <person name="Mascher T."/>
            <person name="Medema M.H."/>
            <person name="Devos D.P."/>
            <person name="Kaster A.-K."/>
            <person name="Ovreas L."/>
            <person name="Rohde M."/>
            <person name="Galperin M.Y."/>
            <person name="Jogler C."/>
        </authorList>
    </citation>
    <scope>NUCLEOTIDE SEQUENCE [LARGE SCALE GENOMIC DNA]</scope>
    <source>
        <strain evidence="5 6">Pla163</strain>
    </source>
</reference>
<gene>
    <name evidence="5" type="ORF">Pla163_28970</name>
</gene>
<evidence type="ECO:0000256" key="3">
    <source>
        <dbReference type="ARBA" id="ARBA00023180"/>
    </source>
</evidence>
<proteinExistence type="predicted"/>
<keyword evidence="3" id="KW-0325">Glycoprotein</keyword>
<keyword evidence="6" id="KW-1185">Reference proteome</keyword>
<dbReference type="SMART" id="SM00191">
    <property type="entry name" value="Int_alpha"/>
    <property type="match status" value="6"/>
</dbReference>
<evidence type="ECO:0000256" key="4">
    <source>
        <dbReference type="SAM" id="SignalP"/>
    </source>
</evidence>
<dbReference type="InterPro" id="IPR028994">
    <property type="entry name" value="Integrin_alpha_N"/>
</dbReference>
<evidence type="ECO:0008006" key="7">
    <source>
        <dbReference type="Google" id="ProtNLM"/>
    </source>
</evidence>